<dbReference type="GO" id="GO:0003924">
    <property type="term" value="F:GTPase activity"/>
    <property type="evidence" value="ECO:0007669"/>
    <property type="project" value="InterPro"/>
</dbReference>
<evidence type="ECO:0000256" key="4">
    <source>
        <dbReference type="ARBA" id="ARBA00022801"/>
    </source>
</evidence>
<dbReference type="SMART" id="SM00174">
    <property type="entry name" value="RHO"/>
    <property type="match status" value="1"/>
</dbReference>
<gene>
    <name evidence="13" type="ORF">DERYTH_LOCUS6660</name>
</gene>
<sequence length="220" mass="25018">MEIHQTSIEEYELLQQPGKVFNELISTFPIANKAITIIHTPILPLLLNWLLPKGKSSLTIQFVENYFVDSYYPTIENTFNKVIRYRGQEIAAEIIDTAGQDEHSILNSTHGVGIHGYILVYSITSKQSFEMVKIIREKILNFTGREAVPIVLVGNKTDLHLQRQLTPEEGRELASQWHCAWTEASAKHNENITRIFELMINEIEKNLNPDGDGQNSCVIA</sequence>
<comment type="subcellular location">
    <subcellularLocation>
        <location evidence="11">Endomembrane system</location>
        <topology evidence="11">Lipid-anchor</topology>
        <orientation evidence="11">Cytoplasmic side</orientation>
    </subcellularLocation>
</comment>
<evidence type="ECO:0000313" key="14">
    <source>
        <dbReference type="Proteomes" id="UP000789405"/>
    </source>
</evidence>
<comment type="catalytic activity">
    <reaction evidence="12">
        <text>GTP + H2O = GDP + phosphate + H(+)</text>
        <dbReference type="Rhea" id="RHEA:19669"/>
        <dbReference type="ChEBI" id="CHEBI:15377"/>
        <dbReference type="ChEBI" id="CHEBI:15378"/>
        <dbReference type="ChEBI" id="CHEBI:37565"/>
        <dbReference type="ChEBI" id="CHEBI:43474"/>
        <dbReference type="ChEBI" id="CHEBI:58189"/>
    </reaction>
    <physiologicalReaction direction="left-to-right" evidence="12">
        <dbReference type="Rhea" id="RHEA:19670"/>
    </physiologicalReaction>
</comment>
<proteinExistence type="inferred from homology"/>
<dbReference type="GO" id="GO:0046872">
    <property type="term" value="F:metal ion binding"/>
    <property type="evidence" value="ECO:0007669"/>
    <property type="project" value="UniProtKB-KW"/>
</dbReference>
<dbReference type="FunFam" id="3.40.50.300:FF:000273">
    <property type="entry name" value="GTP-binding protein Rheb homolog"/>
    <property type="match status" value="1"/>
</dbReference>
<keyword evidence="8" id="KW-0449">Lipoprotein</keyword>
<evidence type="ECO:0000256" key="11">
    <source>
        <dbReference type="ARBA" id="ARBA00046278"/>
    </source>
</evidence>
<evidence type="ECO:0000256" key="12">
    <source>
        <dbReference type="ARBA" id="ARBA00049117"/>
    </source>
</evidence>
<keyword evidence="5" id="KW-0460">Magnesium</keyword>
<dbReference type="PANTHER" id="PTHR24070">
    <property type="entry name" value="RAS, DI-RAS, AND RHEB FAMILY MEMBERS OF SMALL GTPASE SUPERFAMILY"/>
    <property type="match status" value="1"/>
</dbReference>
<keyword evidence="7" id="KW-0472">Membrane</keyword>
<accession>A0A9N9BUM9</accession>
<dbReference type="NCBIfam" id="TIGR00231">
    <property type="entry name" value="small_GTP"/>
    <property type="match status" value="1"/>
</dbReference>
<evidence type="ECO:0000256" key="8">
    <source>
        <dbReference type="ARBA" id="ARBA00023288"/>
    </source>
</evidence>
<keyword evidence="1" id="KW-0488">Methylation</keyword>
<evidence type="ECO:0000256" key="3">
    <source>
        <dbReference type="ARBA" id="ARBA00022741"/>
    </source>
</evidence>
<comment type="caution">
    <text evidence="13">The sequence shown here is derived from an EMBL/GenBank/DDBJ whole genome shotgun (WGS) entry which is preliminary data.</text>
</comment>
<keyword evidence="6" id="KW-0342">GTP-binding</keyword>
<evidence type="ECO:0000313" key="13">
    <source>
        <dbReference type="EMBL" id="CAG8580415.1"/>
    </source>
</evidence>
<evidence type="ECO:0000256" key="9">
    <source>
        <dbReference type="ARBA" id="ARBA00023289"/>
    </source>
</evidence>
<dbReference type="PROSITE" id="PS51421">
    <property type="entry name" value="RAS"/>
    <property type="match status" value="1"/>
</dbReference>
<evidence type="ECO:0000256" key="5">
    <source>
        <dbReference type="ARBA" id="ARBA00022842"/>
    </source>
</evidence>
<dbReference type="GO" id="GO:0007165">
    <property type="term" value="P:signal transduction"/>
    <property type="evidence" value="ECO:0007669"/>
    <property type="project" value="InterPro"/>
</dbReference>
<dbReference type="AlphaFoldDB" id="A0A9N9BUM9"/>
<dbReference type="GO" id="GO:0016020">
    <property type="term" value="C:membrane"/>
    <property type="evidence" value="ECO:0007669"/>
    <property type="project" value="InterPro"/>
</dbReference>
<dbReference type="PROSITE" id="PS51419">
    <property type="entry name" value="RAB"/>
    <property type="match status" value="1"/>
</dbReference>
<evidence type="ECO:0000256" key="1">
    <source>
        <dbReference type="ARBA" id="ARBA00022481"/>
    </source>
</evidence>
<dbReference type="GO" id="GO:0005525">
    <property type="term" value="F:GTP binding"/>
    <property type="evidence" value="ECO:0007669"/>
    <property type="project" value="UniProtKB-KW"/>
</dbReference>
<dbReference type="EMBL" id="CAJVPY010003062">
    <property type="protein sequence ID" value="CAG8580415.1"/>
    <property type="molecule type" value="Genomic_DNA"/>
</dbReference>
<reference evidence="13" key="1">
    <citation type="submission" date="2021-06" db="EMBL/GenBank/DDBJ databases">
        <authorList>
            <person name="Kallberg Y."/>
            <person name="Tangrot J."/>
            <person name="Rosling A."/>
        </authorList>
    </citation>
    <scope>NUCLEOTIDE SEQUENCE</scope>
    <source>
        <strain evidence="13">MA453B</strain>
    </source>
</reference>
<dbReference type="Proteomes" id="UP000789405">
    <property type="component" value="Unassembled WGS sequence"/>
</dbReference>
<dbReference type="SUPFAM" id="SSF52540">
    <property type="entry name" value="P-loop containing nucleoside triphosphate hydrolases"/>
    <property type="match status" value="1"/>
</dbReference>
<evidence type="ECO:0000256" key="2">
    <source>
        <dbReference type="ARBA" id="ARBA00022723"/>
    </source>
</evidence>
<dbReference type="Pfam" id="PF00071">
    <property type="entry name" value="Ras"/>
    <property type="match status" value="1"/>
</dbReference>
<keyword evidence="14" id="KW-1185">Reference proteome</keyword>
<dbReference type="CDD" id="cd04137">
    <property type="entry name" value="RheB"/>
    <property type="match status" value="1"/>
</dbReference>
<evidence type="ECO:0000256" key="6">
    <source>
        <dbReference type="ARBA" id="ARBA00023134"/>
    </source>
</evidence>
<dbReference type="InterPro" id="IPR005225">
    <property type="entry name" value="Small_GTP-bd"/>
</dbReference>
<keyword evidence="2" id="KW-0479">Metal-binding</keyword>
<dbReference type="OrthoDB" id="5976022at2759"/>
<organism evidence="13 14">
    <name type="scientific">Dentiscutata erythropus</name>
    <dbReference type="NCBI Taxonomy" id="1348616"/>
    <lineage>
        <taxon>Eukaryota</taxon>
        <taxon>Fungi</taxon>
        <taxon>Fungi incertae sedis</taxon>
        <taxon>Mucoromycota</taxon>
        <taxon>Glomeromycotina</taxon>
        <taxon>Glomeromycetes</taxon>
        <taxon>Diversisporales</taxon>
        <taxon>Gigasporaceae</taxon>
        <taxon>Dentiscutata</taxon>
    </lineage>
</organism>
<dbReference type="Gene3D" id="3.40.50.300">
    <property type="entry name" value="P-loop containing nucleotide triphosphate hydrolases"/>
    <property type="match status" value="1"/>
</dbReference>
<dbReference type="GO" id="GO:0012505">
    <property type="term" value="C:endomembrane system"/>
    <property type="evidence" value="ECO:0007669"/>
    <property type="project" value="UniProtKB-SubCell"/>
</dbReference>
<dbReference type="SMART" id="SM00173">
    <property type="entry name" value="RAS"/>
    <property type="match status" value="1"/>
</dbReference>
<dbReference type="InterPro" id="IPR020849">
    <property type="entry name" value="Small_GTPase_Ras-type"/>
</dbReference>
<dbReference type="InterPro" id="IPR001806">
    <property type="entry name" value="Small_GTPase"/>
</dbReference>
<keyword evidence="9" id="KW-0636">Prenylation</keyword>
<dbReference type="InterPro" id="IPR027417">
    <property type="entry name" value="P-loop_NTPase"/>
</dbReference>
<dbReference type="SMART" id="SM00175">
    <property type="entry name" value="RAB"/>
    <property type="match status" value="1"/>
</dbReference>
<evidence type="ECO:0000256" key="7">
    <source>
        <dbReference type="ARBA" id="ARBA00023136"/>
    </source>
</evidence>
<dbReference type="PRINTS" id="PR00449">
    <property type="entry name" value="RASTRNSFRMNG"/>
</dbReference>
<name>A0A9N9BUM9_9GLOM</name>
<evidence type="ECO:0000256" key="10">
    <source>
        <dbReference type="ARBA" id="ARBA00037969"/>
    </source>
</evidence>
<keyword evidence="3" id="KW-0547">Nucleotide-binding</keyword>
<protein>
    <submittedName>
        <fullName evidence="13">803_t:CDS:1</fullName>
    </submittedName>
</protein>
<comment type="similarity">
    <text evidence="10">Belongs to the small GTPase superfamily. Rheb family.</text>
</comment>
<keyword evidence="4" id="KW-0378">Hydrolase</keyword>